<reference evidence="18 19" key="1">
    <citation type="submission" date="2023-07" db="EMBL/GenBank/DDBJ databases">
        <title>Genomic Encyclopedia of Type Strains, Phase IV (KMG-IV): sequencing the most valuable type-strain genomes for metagenomic binning, comparative biology and taxonomic classification.</title>
        <authorList>
            <person name="Goeker M."/>
        </authorList>
    </citation>
    <scope>NUCLEOTIDE SEQUENCE [LARGE SCALE GENOMIC DNA]</scope>
    <source>
        <strain evidence="18 19">DSM 1400</strain>
    </source>
</reference>
<evidence type="ECO:0000256" key="14">
    <source>
        <dbReference type="ARBA" id="ARBA00031285"/>
    </source>
</evidence>
<dbReference type="CDD" id="cd00113">
    <property type="entry name" value="PLAT"/>
    <property type="match status" value="1"/>
</dbReference>
<dbReference type="InterPro" id="IPR036392">
    <property type="entry name" value="PLAT/LH2_dom_sf"/>
</dbReference>
<dbReference type="Proteomes" id="UP001224418">
    <property type="component" value="Unassembled WGS sequence"/>
</dbReference>
<dbReference type="PRINTS" id="PR00479">
    <property type="entry name" value="PRPHPHLPASEC"/>
</dbReference>
<evidence type="ECO:0000256" key="10">
    <source>
        <dbReference type="ARBA" id="ARBA00022833"/>
    </source>
</evidence>
<dbReference type="InterPro" id="IPR029002">
    <property type="entry name" value="PLPC/GPLD1"/>
</dbReference>
<comment type="caution">
    <text evidence="18">The sequence shown here is derived from an EMBL/GenBank/DDBJ whole genome shotgun (WGS) entry which is preliminary data.</text>
</comment>
<evidence type="ECO:0000256" key="2">
    <source>
        <dbReference type="ARBA" id="ARBA00012018"/>
    </source>
</evidence>
<evidence type="ECO:0000256" key="15">
    <source>
        <dbReference type="ARBA" id="ARBA00047492"/>
    </source>
</evidence>
<comment type="cofactor">
    <cofactor evidence="1">
        <name>Ca(2+)</name>
        <dbReference type="ChEBI" id="CHEBI:29108"/>
    </cofactor>
</comment>
<evidence type="ECO:0000256" key="7">
    <source>
        <dbReference type="ARBA" id="ARBA00022729"/>
    </source>
</evidence>
<dbReference type="SUPFAM" id="SSF49723">
    <property type="entry name" value="Lipase/lipooxygenase domain (PLAT/LH2 domain)"/>
    <property type="match status" value="1"/>
</dbReference>
<accession>A0ABU0JW64</accession>
<keyword evidence="8" id="KW-0354">Hemolysis</keyword>
<dbReference type="EMBL" id="JAUSWN010000015">
    <property type="protein sequence ID" value="MDQ0480147.1"/>
    <property type="molecule type" value="Genomic_DNA"/>
</dbReference>
<keyword evidence="4" id="KW-0964">Secreted</keyword>
<keyword evidence="10" id="KW-0862">Zinc</keyword>
<proteinExistence type="predicted"/>
<sequence>MNKNILKNLGYVLITGLICISSTSKVYAWDGKKDGTGTHSVIVTQAVEMLEKDFSDKEPEVIKQNFKVLKNNLHKFQLGSTYPDYDPNAYKLYQDHFWDPDTNHNFSKDNKWYLAYAVPETAESQVRKFTAIAKNEWAKGDYEKATWYLGQAMHYFGDLNTPYHAANVTAADSPGHVKYETYVEQRKDNYKLYSTGYKTNETFYSDILINDDFDDWSKQYSTYWAKQAKSLYYTHSTMNHNWNDWEYSAIHAVGNAQKGTAGYIYRFLYDISKNLLPYKNHETNELMVVIKTANEQNAGTDNYISFGIETKDGKQHEWKLDNPGNDFEKNQEDTYILKFKDNKIKYNEISKMWIKKSKLASIEDEWKPEYVKVIIDGNIQCEKNINEWIKGNTTHYIK</sequence>
<dbReference type="InterPro" id="IPR001024">
    <property type="entry name" value="PLAT/LH2_dom"/>
</dbReference>
<keyword evidence="11" id="KW-0106">Calcium</keyword>
<comment type="catalytic activity">
    <reaction evidence="15">
        <text>a 1,2-diacyl-sn-glycero-3-phosphocholine + H2O = phosphocholine + a 1,2-diacyl-sn-glycerol + H(+)</text>
        <dbReference type="Rhea" id="RHEA:10604"/>
        <dbReference type="ChEBI" id="CHEBI:15377"/>
        <dbReference type="ChEBI" id="CHEBI:15378"/>
        <dbReference type="ChEBI" id="CHEBI:17815"/>
        <dbReference type="ChEBI" id="CHEBI:57643"/>
        <dbReference type="ChEBI" id="CHEBI:295975"/>
        <dbReference type="EC" id="3.1.4.3"/>
    </reaction>
</comment>
<gene>
    <name evidence="18" type="ORF">QOZ93_001895</name>
</gene>
<evidence type="ECO:0000256" key="5">
    <source>
        <dbReference type="ARBA" id="ARBA00022656"/>
    </source>
</evidence>
<keyword evidence="13" id="KW-0843">Virulence</keyword>
<dbReference type="Gene3D" id="2.60.60.20">
    <property type="entry name" value="PLAT/LH2 domain"/>
    <property type="match status" value="1"/>
</dbReference>
<evidence type="ECO:0000256" key="4">
    <source>
        <dbReference type="ARBA" id="ARBA00022525"/>
    </source>
</evidence>
<dbReference type="PROSITE" id="PS51346">
    <property type="entry name" value="PROKAR_ZN_DEPEND_PLPC_2"/>
    <property type="match status" value="1"/>
</dbReference>
<protein>
    <recommendedName>
        <fullName evidence="3">Phospholipase C</fullName>
        <ecNumber evidence="2">3.1.4.3</ecNumber>
    </recommendedName>
    <alternativeName>
        <fullName evidence="14">Phosphatidylcholine cholinephosphohydrolase</fullName>
    </alternativeName>
</protein>
<dbReference type="SMART" id="SM00770">
    <property type="entry name" value="Zn_dep_PLPC"/>
    <property type="match status" value="1"/>
</dbReference>
<dbReference type="InterPro" id="IPR008947">
    <property type="entry name" value="PLipase_C/P1_nuclease_dom_sf"/>
</dbReference>
<feature type="domain" description="Zn-dependent PLC" evidence="17">
    <location>
        <begin position="26"/>
        <end position="278"/>
    </location>
</feature>
<evidence type="ECO:0000313" key="18">
    <source>
        <dbReference type="EMBL" id="MDQ0480147.1"/>
    </source>
</evidence>
<evidence type="ECO:0000256" key="9">
    <source>
        <dbReference type="ARBA" id="ARBA00022801"/>
    </source>
</evidence>
<name>A0ABU0JW64_HATLI</name>
<keyword evidence="5" id="KW-0800">Toxin</keyword>
<dbReference type="Gene3D" id="1.10.575.10">
    <property type="entry name" value="P1 Nuclease"/>
    <property type="match status" value="1"/>
</dbReference>
<evidence type="ECO:0000259" key="17">
    <source>
        <dbReference type="PROSITE" id="PS51346"/>
    </source>
</evidence>
<dbReference type="CDD" id="cd11009">
    <property type="entry name" value="Zn_dep_PLPC"/>
    <property type="match status" value="1"/>
</dbReference>
<feature type="domain" description="PLAT" evidence="16">
    <location>
        <begin position="284"/>
        <end position="398"/>
    </location>
</feature>
<evidence type="ECO:0000256" key="6">
    <source>
        <dbReference type="ARBA" id="ARBA00022723"/>
    </source>
</evidence>
<dbReference type="Pfam" id="PF01477">
    <property type="entry name" value="PLAT"/>
    <property type="match status" value="1"/>
</dbReference>
<dbReference type="EC" id="3.1.4.3" evidence="2"/>
<dbReference type="Pfam" id="PF00882">
    <property type="entry name" value="Zn_dep_PLPC"/>
    <property type="match status" value="1"/>
</dbReference>
<evidence type="ECO:0000259" key="16">
    <source>
        <dbReference type="PROSITE" id="PS50095"/>
    </source>
</evidence>
<evidence type="ECO:0000256" key="1">
    <source>
        <dbReference type="ARBA" id="ARBA00001913"/>
    </source>
</evidence>
<dbReference type="RefSeq" id="WP_307356021.1">
    <property type="nucleotide sequence ID" value="NZ_BAAACJ010000014.1"/>
</dbReference>
<evidence type="ECO:0000313" key="19">
    <source>
        <dbReference type="Proteomes" id="UP001224418"/>
    </source>
</evidence>
<keyword evidence="12" id="KW-0204">Cytolysis</keyword>
<keyword evidence="9 18" id="KW-0378">Hydrolase</keyword>
<evidence type="ECO:0000256" key="3">
    <source>
        <dbReference type="ARBA" id="ARBA00018391"/>
    </source>
</evidence>
<dbReference type="PROSITE" id="PS00384">
    <property type="entry name" value="PROKAR_ZN_DEPEND_PLPC_1"/>
    <property type="match status" value="1"/>
</dbReference>
<evidence type="ECO:0000256" key="13">
    <source>
        <dbReference type="ARBA" id="ARBA00023026"/>
    </source>
</evidence>
<evidence type="ECO:0000256" key="8">
    <source>
        <dbReference type="ARBA" id="ARBA00022735"/>
    </source>
</evidence>
<dbReference type="PROSITE" id="PS50095">
    <property type="entry name" value="PLAT"/>
    <property type="match status" value="1"/>
</dbReference>
<dbReference type="GO" id="GO:0034480">
    <property type="term" value="F:phosphatidylcholine phospholipase C activity"/>
    <property type="evidence" value="ECO:0007669"/>
    <property type="project" value="UniProtKB-EC"/>
</dbReference>
<evidence type="ECO:0000256" key="11">
    <source>
        <dbReference type="ARBA" id="ARBA00022837"/>
    </source>
</evidence>
<keyword evidence="6" id="KW-0479">Metal-binding</keyword>
<keyword evidence="19" id="KW-1185">Reference proteome</keyword>
<dbReference type="InterPro" id="IPR001531">
    <property type="entry name" value="Zn_PLipaseC"/>
</dbReference>
<keyword evidence="7" id="KW-0732">Signal</keyword>
<organism evidence="18 19">
    <name type="scientific">Hathewaya limosa</name>
    <name type="common">Clostridium limosum</name>
    <dbReference type="NCBI Taxonomy" id="1536"/>
    <lineage>
        <taxon>Bacteria</taxon>
        <taxon>Bacillati</taxon>
        <taxon>Bacillota</taxon>
        <taxon>Clostridia</taxon>
        <taxon>Eubacteriales</taxon>
        <taxon>Clostridiaceae</taxon>
        <taxon>Hathewaya</taxon>
    </lineage>
</organism>
<evidence type="ECO:0000256" key="12">
    <source>
        <dbReference type="ARBA" id="ARBA00022852"/>
    </source>
</evidence>
<dbReference type="SUPFAM" id="SSF48537">
    <property type="entry name" value="Phospholipase C/P1 nuclease"/>
    <property type="match status" value="1"/>
</dbReference>